<gene>
    <name evidence="2" type="ORF">EVA_07235</name>
</gene>
<dbReference type="InterPro" id="IPR024294">
    <property type="entry name" value="DUF3810"/>
</dbReference>
<name>J9GQD2_9ZZZZ</name>
<feature type="transmembrane region" description="Helical" evidence="1">
    <location>
        <begin position="50"/>
        <end position="73"/>
    </location>
</feature>
<keyword evidence="1" id="KW-0472">Membrane</keyword>
<protein>
    <recommendedName>
        <fullName evidence="3">Transmembrane zinc-binding protein</fullName>
    </recommendedName>
</protein>
<organism evidence="2">
    <name type="scientific">gut metagenome</name>
    <dbReference type="NCBI Taxonomy" id="749906"/>
    <lineage>
        <taxon>unclassified sequences</taxon>
        <taxon>metagenomes</taxon>
        <taxon>organismal metagenomes</taxon>
    </lineage>
</organism>
<reference evidence="2" key="1">
    <citation type="journal article" date="2012" name="PLoS ONE">
        <title>Gene sets for utilization of primary and secondary nutrition supplies in the distal gut of endangered iberian lynx.</title>
        <authorList>
            <person name="Alcaide M."/>
            <person name="Messina E."/>
            <person name="Richter M."/>
            <person name="Bargiela R."/>
            <person name="Peplies J."/>
            <person name="Huws S.A."/>
            <person name="Newbold C.J."/>
            <person name="Golyshin P.N."/>
            <person name="Simon M.A."/>
            <person name="Lopez G."/>
            <person name="Yakimov M.M."/>
            <person name="Ferrer M."/>
        </authorList>
    </citation>
    <scope>NUCLEOTIDE SEQUENCE</scope>
</reference>
<dbReference type="Pfam" id="PF12725">
    <property type="entry name" value="DUF3810"/>
    <property type="match status" value="1"/>
</dbReference>
<dbReference type="EMBL" id="AMCI01001736">
    <property type="protein sequence ID" value="EJX04658.1"/>
    <property type="molecule type" value="Genomic_DNA"/>
</dbReference>
<evidence type="ECO:0000313" key="2">
    <source>
        <dbReference type="EMBL" id="EJX04658.1"/>
    </source>
</evidence>
<dbReference type="AlphaFoldDB" id="J9GQD2"/>
<evidence type="ECO:0008006" key="3">
    <source>
        <dbReference type="Google" id="ProtNLM"/>
    </source>
</evidence>
<keyword evidence="1" id="KW-1133">Transmembrane helix</keyword>
<accession>J9GQD2</accession>
<proteinExistence type="predicted"/>
<feature type="transmembrane region" description="Helical" evidence="1">
    <location>
        <begin position="85"/>
        <end position="106"/>
    </location>
</feature>
<comment type="caution">
    <text evidence="2">The sequence shown here is derived from an EMBL/GenBank/DDBJ whole genome shotgun (WGS) entry which is preliminary data.</text>
</comment>
<evidence type="ECO:0000256" key="1">
    <source>
        <dbReference type="SAM" id="Phobius"/>
    </source>
</evidence>
<sequence>MKKKLKKRHWALGILLILVTAGQLNASLAKGYAHIIYPRISYLLSTFSNLFPFAIGDVFIFLSIVGVVCFPFFSRFQLHWNWKKAWLCSGEYLLWMYVWFYLAWGLNYSQPNFYQRTHIPHTAYTPENFNSFICEYITKLNQSFVPYHQMTWETVKKEDVRQEVTRIYKELSDSLGVHKPPHNRPQAKRMIFTPLCSKVGVTGSMGPFFCEFTLNGDLHPLNYPSVYAHELSHLLGITNEAEANFYAYQVCIRSQIKEIRYAGYFAVLGHVLRNAQMLLPREEYEKLYMQIHPDICVAAQLNQDYWREKYSPALGTLQNWLYDLYLKGNKIESGWQNYSEVVGLLISYHEWEKGKKNQL</sequence>
<keyword evidence="1" id="KW-0812">Transmembrane</keyword>